<name>A0A401H530_9APHY</name>
<feature type="coiled-coil region" evidence="1">
    <location>
        <begin position="234"/>
        <end position="418"/>
    </location>
</feature>
<evidence type="ECO:0000313" key="4">
    <source>
        <dbReference type="Proteomes" id="UP000287166"/>
    </source>
</evidence>
<evidence type="ECO:0000256" key="2">
    <source>
        <dbReference type="SAM" id="MobiDB-lite"/>
    </source>
</evidence>
<reference evidence="3 4" key="1">
    <citation type="journal article" date="2018" name="Sci. Rep.">
        <title>Genome sequence of the cauliflower mushroom Sparassis crispa (Hanabiratake) and its association with beneficial usage.</title>
        <authorList>
            <person name="Kiyama R."/>
            <person name="Furutani Y."/>
            <person name="Kawaguchi K."/>
            <person name="Nakanishi T."/>
        </authorList>
    </citation>
    <scope>NUCLEOTIDE SEQUENCE [LARGE SCALE GENOMIC DNA]</scope>
</reference>
<accession>A0A401H530</accession>
<protein>
    <recommendedName>
        <fullName evidence="5">SWI5-dependent HO expression protein 3</fullName>
    </recommendedName>
</protein>
<feature type="region of interest" description="Disordered" evidence="2">
    <location>
        <begin position="1"/>
        <end position="29"/>
    </location>
</feature>
<organism evidence="3 4">
    <name type="scientific">Sparassis crispa</name>
    <dbReference type="NCBI Taxonomy" id="139825"/>
    <lineage>
        <taxon>Eukaryota</taxon>
        <taxon>Fungi</taxon>
        <taxon>Dikarya</taxon>
        <taxon>Basidiomycota</taxon>
        <taxon>Agaricomycotina</taxon>
        <taxon>Agaricomycetes</taxon>
        <taxon>Polyporales</taxon>
        <taxon>Sparassidaceae</taxon>
        <taxon>Sparassis</taxon>
    </lineage>
</organism>
<dbReference type="STRING" id="139825.A0A401H530"/>
<feature type="region of interest" description="Disordered" evidence="2">
    <location>
        <begin position="134"/>
        <end position="214"/>
    </location>
</feature>
<evidence type="ECO:0000313" key="3">
    <source>
        <dbReference type="EMBL" id="GBE89524.1"/>
    </source>
</evidence>
<evidence type="ECO:0008006" key="5">
    <source>
        <dbReference type="Google" id="ProtNLM"/>
    </source>
</evidence>
<dbReference type="Proteomes" id="UP000287166">
    <property type="component" value="Unassembled WGS sequence"/>
</dbReference>
<dbReference type="InParanoid" id="A0A401H530"/>
<dbReference type="AlphaFoldDB" id="A0A401H530"/>
<feature type="compositionally biased region" description="Low complexity" evidence="2">
    <location>
        <begin position="194"/>
        <end position="205"/>
    </location>
</feature>
<sequence>MSTSGYLNSSISPGPFISRPSSRNSLRSSSPIITLADETLAIRTHMSTLKHTIRHQQAQLHTLENVILRGPRPLPPGIMNSPPLSPTDPETAPSPGQTTFLTPKLQKRASYDILQGLAGPDSSLPLPRRDMRRLSFGDENGIREGIPTSNGRRAPSPTRTLSRIPVSSVGNARALAEEGQQDGNASQLGINLGASSSSATPATSPNRRSSFAPGNTTRVLADLQAGVLNAKTALENTKAQLRISQRQVSQLTRQTEDLKEVRERLRMENEGLNNVVARKERLLQETLERARKAEADIISLKTQLKSETTNSKKSLRDTEAALVESTARSQKAEREYIVLRDSFKGLVESFQSDTEALQEEMRKREEKVKREAEELGVRYGQLVEEVRKEREGGRSVEVQQLKEESERLRKEMEESFRQDIGLLKAEVEKSGKENEEAWQTAKYLADELARLRRLMRAEGSSPTGDAPS</sequence>
<keyword evidence="4" id="KW-1185">Reference proteome</keyword>
<dbReference type="RefSeq" id="XP_027620437.1">
    <property type="nucleotide sequence ID" value="XM_027764636.1"/>
</dbReference>
<proteinExistence type="predicted"/>
<evidence type="ECO:0000256" key="1">
    <source>
        <dbReference type="SAM" id="Coils"/>
    </source>
</evidence>
<feature type="compositionally biased region" description="Polar residues" evidence="2">
    <location>
        <begin position="147"/>
        <end position="161"/>
    </location>
</feature>
<keyword evidence="1" id="KW-0175">Coiled coil</keyword>
<gene>
    <name evidence="3" type="ORF">SCP_1601860</name>
</gene>
<comment type="caution">
    <text evidence="3">The sequence shown here is derived from an EMBL/GenBank/DDBJ whole genome shotgun (WGS) entry which is preliminary data.</text>
</comment>
<dbReference type="EMBL" id="BFAD01000016">
    <property type="protein sequence ID" value="GBE89524.1"/>
    <property type="molecule type" value="Genomic_DNA"/>
</dbReference>
<feature type="region of interest" description="Disordered" evidence="2">
    <location>
        <begin position="73"/>
        <end position="96"/>
    </location>
</feature>
<dbReference type="OrthoDB" id="6088208at2759"/>
<feature type="compositionally biased region" description="Polar residues" evidence="2">
    <location>
        <begin position="1"/>
        <end position="12"/>
    </location>
</feature>
<feature type="compositionally biased region" description="Low complexity" evidence="2">
    <location>
        <begin position="17"/>
        <end position="29"/>
    </location>
</feature>
<dbReference type="GeneID" id="38786441"/>